<evidence type="ECO:0000313" key="2">
    <source>
        <dbReference type="Proteomes" id="UP000232673"/>
    </source>
</evidence>
<name>A0A2N0TY60_9FLAO</name>
<comment type="caution">
    <text evidence="1">The sequence shown here is derived from an EMBL/GenBank/DDBJ whole genome shotgun (WGS) entry which is preliminary data.</text>
</comment>
<dbReference type="EMBL" id="LKTS01000012">
    <property type="protein sequence ID" value="PKD19578.1"/>
    <property type="molecule type" value="Genomic_DNA"/>
</dbReference>
<dbReference type="AlphaFoldDB" id="A0A2N0TY60"/>
<protein>
    <submittedName>
        <fullName evidence="1">Uncharacterized protein</fullName>
    </submittedName>
</protein>
<keyword evidence="2" id="KW-1185">Reference proteome</keyword>
<evidence type="ECO:0000313" key="1">
    <source>
        <dbReference type="EMBL" id="PKD19578.1"/>
    </source>
</evidence>
<accession>A0A2N0TY60</accession>
<dbReference type="Proteomes" id="UP000232673">
    <property type="component" value="Unassembled WGS sequence"/>
</dbReference>
<sequence length="172" mass="20021">MPLPEIWFPFNKDSDVDNVVHFLEELPANIKSITDPDNSNFYEVCLYKAELGIDRILYEASLKEATEEFLSSLDESKENWSEQNLRRIGFSGESLILKAKILDGLWKKMRDLMKDVWKEYIDFTNDTVVKWLREFLAFLNSILGSLKTLIPGIDSIKESKEIMETFISITEK</sequence>
<dbReference type="OrthoDB" id="10004803at2"/>
<gene>
    <name evidence="1" type="ORF">APR41_02945</name>
</gene>
<proteinExistence type="predicted"/>
<reference evidence="1 2" key="1">
    <citation type="submission" date="2015-10" db="EMBL/GenBank/DDBJ databases">
        <title>Draft genome sequence of Salegentibacter salinarum KCTC 12975.</title>
        <authorList>
            <person name="Lin W."/>
            <person name="Zheng Q."/>
        </authorList>
    </citation>
    <scope>NUCLEOTIDE SEQUENCE [LARGE SCALE GENOMIC DNA]</scope>
    <source>
        <strain evidence="1 2">KCTC 12975</strain>
    </source>
</reference>
<dbReference type="RefSeq" id="WP_079711757.1">
    <property type="nucleotide sequence ID" value="NZ_FUZC01000002.1"/>
</dbReference>
<organism evidence="1 2">
    <name type="scientific">Salegentibacter salinarum</name>
    <dbReference type="NCBI Taxonomy" id="447422"/>
    <lineage>
        <taxon>Bacteria</taxon>
        <taxon>Pseudomonadati</taxon>
        <taxon>Bacteroidota</taxon>
        <taxon>Flavobacteriia</taxon>
        <taxon>Flavobacteriales</taxon>
        <taxon>Flavobacteriaceae</taxon>
        <taxon>Salegentibacter</taxon>
    </lineage>
</organism>